<proteinExistence type="evidence at transcript level"/>
<feature type="compositionally biased region" description="Polar residues" evidence="1">
    <location>
        <begin position="225"/>
        <end position="234"/>
    </location>
</feature>
<feature type="region of interest" description="Disordered" evidence="1">
    <location>
        <begin position="209"/>
        <end position="234"/>
    </location>
</feature>
<sequence length="266" mass="30649">MAQQMIRYMEEQMELDEERCLPIMEKKGIKYLGEKKMDFKIERLTRSEIESLFEDHESDSESESDAVPGSDSDNADSDAESMTLKELNAYIEECMEEYFEKDGVNISRELKEEAEEVEDDLRFLHFEYLKKKKASEILHRNQVKFLRHIGMLPKPETASAEVSVDFPIDLEAFRYYAEKYKFSKGQKLIVDLSDEKILTSSIKYATNTASKSPPVKITQEPDSEPSYTVSSATEINPQSVLDPNVKVKVECIDLTDETPSKLMKHL</sequence>
<name>A0A076L096_NEPPI</name>
<organism evidence="2">
    <name type="scientific">Nephila pilipes</name>
    <name type="common">Giant wood spider</name>
    <name type="synonym">Nephila maculata</name>
    <dbReference type="NCBI Taxonomy" id="299642"/>
    <lineage>
        <taxon>Eukaryota</taxon>
        <taxon>Metazoa</taxon>
        <taxon>Ecdysozoa</taxon>
        <taxon>Arthropoda</taxon>
        <taxon>Chelicerata</taxon>
        <taxon>Arachnida</taxon>
        <taxon>Araneae</taxon>
        <taxon>Araneomorphae</taxon>
        <taxon>Entelegynae</taxon>
        <taxon>Araneoidea</taxon>
        <taxon>Nephilidae</taxon>
        <taxon>Nephila</taxon>
    </lineage>
</organism>
<dbReference type="EMBL" id="KF433541">
    <property type="protein sequence ID" value="AII97863.1"/>
    <property type="molecule type" value="mRNA"/>
</dbReference>
<accession>A0A076L096</accession>
<evidence type="ECO:0000256" key="1">
    <source>
        <dbReference type="SAM" id="MobiDB-lite"/>
    </source>
</evidence>
<evidence type="ECO:0000313" key="2">
    <source>
        <dbReference type="EMBL" id="AII97863.1"/>
    </source>
</evidence>
<feature type="region of interest" description="Disordered" evidence="1">
    <location>
        <begin position="52"/>
        <end position="79"/>
    </location>
</feature>
<protein>
    <submittedName>
        <fullName evidence="2">BLTX495</fullName>
    </submittedName>
</protein>
<dbReference type="AlphaFoldDB" id="A0A076L096"/>
<reference evidence="2" key="1">
    <citation type="submission" date="2013-07" db="EMBL/GenBank/DDBJ databases">
        <title>Nephila pilipes venom gland.</title>
        <authorList>
            <person name="Huo L.J."/>
        </authorList>
    </citation>
    <scope>NUCLEOTIDE SEQUENCE</scope>
    <source>
        <tissue evidence="2">Venom gland</tissue>
    </source>
</reference>